<comment type="similarity">
    <text evidence="2">Belongs to the vinculin/alpha-catenin family.</text>
</comment>
<keyword evidence="4" id="KW-0175">Coiled coil</keyword>
<keyword evidence="3" id="KW-0963">Cytoplasm</keyword>
<gene>
    <name evidence="6" type="ORF">PLOB_00032024</name>
</gene>
<sequence length="1660" mass="183221">MSAKLLSSLVQTKSIELVLAPIASQVSQLILLNEAAQREGVSLPDLVPSAQQIRQAIESLVLAGQKLVTETPDDDLKSAMPLACDAVKDAGNCLLMATHQLKQYPFSNKVRYNLVDSARNILEGTMKVLLVYDEAEVRKIVTSARWVMDRLHLVETVNSPRELVVSFKSYTESLMLLASLCNKRQQELSNPRQRDRLLSAMMVLKKSIGLLSTSMQVYLSNPTNLQTKANRDYVIGQIMLACTEIIKIVEARGDLDQSIEEPGYMAATLEKAHKQLSPHSRLGSNNELDCYLDAIVRSSMGVANSCEGVRREKIVHACQSVLQMRNELADLQKAFLANPLSQRTRHELDLASERLSVELKKLDRHVSTAVIDDITTVFADAELPVHNMIQAATAPLLDMSVQSQEDAVMRLQAKADEFQKHAARLAEVARQCAALSADARRVQAINGTANDIEKLAPQLTSAAVRVRHTPTDIGCTEHLGQLRRDWTARIHVLTSLVDDITDFNDFVLMTDFNIQKDITCSQEALREQDITAVSQTSLRMLGRARRVAMATKKEMNVTADPMYKGKLQAACAELESALPIVVQSLEGTLLNMTDVDQHNKLSENSKLLGDKVKLIKSALKRPEGANIDLTDYGNDVADGKVVDPKDNTLDLFEILRGHRPSAVSDTVSVGEPDLTELGGESAVQTAASLDLSSQEDIEPAPKPVRSKSPKEKRDRSRDRFRDRSRDRSRGLTRTVDSDDLLFNFSEDDEMDRINRKALLGISAEHWNEPSLSSGVVRPIKPSQTSRAPVSRLLSAVKVRDFELADRELKKVESRATALRTLAGSCAERSRNTEGVRLVRVSCDEIEKLTPLIVQAAHEFHTNPRDLVVVERLQTIGREWASKVHVLSGAVDEIVQPWSAAASKLALAATSGDAEELKKQVDNINRHVLRLRQLAVAAKAAADAEDYAMNAGNEGEPPARDPASLQRVEQVRLTSGEVERMTPQLITAAQALSRDPTDIANVERLELHRRDWASKVYSLVFAVDDVTVGTSAPVEQLTSVALAADQHALQEHSRMLTSFSRTLKEMEIASTAGCDDPKKVSLAEATVNSVEKLTTDLQDTARVVSEMAAREHRTLEQSLAYMGVVERMNLLQREWATKVHLLTALVDDLTAEASAPVDRLAGAALAVSKAELGERIQQQSNFEMQADELKASVARVRTHASKAVENSRHTSKVRHVRVTGDFIDRLTPQVIAAARALADKPDQSTVEHFQMLRRQWASKAQLLMATLDGLPDADTAAVQDVFQALLGMPQMEATHSFESLNEEEAVAIEGSSREQKPFSYGEGSVLVSPSPTKSLPSAASQSPETSSFFDDMALNDRNKSLERSFSLSDTESAPEVRRLRGPWGSASETDLARKALVDELHQRFSSAESLARAGGTRRYRHHQRAASIMGLSRGEPDWRSTSVEELRAKKSSKSIEFAAQLLQEETDKWEEENNSIVKVAKEMALQMLQIAKFARGRNRLQSKMEMINMAKAIASNAMVILKFAHVIAEQSVDERSKSDLLYYAEYLPTISTQLKIISSVKAATPSDISADAMLVKNAQNLMQAVVKTLKAAEATCVKGLLPPKQDASADHTEAADLAFQWKKKLRRQRAIEALTAPRDELGLRRREKNIATPSLVDIVHV</sequence>
<evidence type="ECO:0000256" key="2">
    <source>
        <dbReference type="ARBA" id="ARBA00008376"/>
    </source>
</evidence>
<feature type="coiled-coil region" evidence="4">
    <location>
        <begin position="906"/>
        <end position="933"/>
    </location>
</feature>
<dbReference type="Gene3D" id="1.20.120.810">
    <property type="entry name" value="Vinculin, Vh2 four-helix bundle"/>
    <property type="match status" value="3"/>
</dbReference>
<name>A0ABN8NXD9_9CNID</name>
<evidence type="ECO:0000313" key="6">
    <source>
        <dbReference type="EMBL" id="CAH3125822.1"/>
    </source>
</evidence>
<dbReference type="InterPro" id="IPR006077">
    <property type="entry name" value="Vinculin/catenin"/>
</dbReference>
<dbReference type="PANTHER" id="PTHR18914:SF30">
    <property type="entry name" value="VINCULIN_ALPHA-CATENIN FAMILY MEMBER 1"/>
    <property type="match status" value="1"/>
</dbReference>
<evidence type="ECO:0000256" key="1">
    <source>
        <dbReference type="ARBA" id="ARBA00004496"/>
    </source>
</evidence>
<dbReference type="Gene3D" id="1.20.120.230">
    <property type="entry name" value="Alpha-catenin/vinculin-like"/>
    <property type="match status" value="5"/>
</dbReference>
<comment type="caution">
    <text evidence="6">The sequence shown here is derived from an EMBL/GenBank/DDBJ whole genome shotgun (WGS) entry which is preliminary data.</text>
</comment>
<dbReference type="Pfam" id="PF01044">
    <property type="entry name" value="Vinculin"/>
    <property type="match status" value="4"/>
</dbReference>
<organism evidence="6 7">
    <name type="scientific">Porites lobata</name>
    <dbReference type="NCBI Taxonomy" id="104759"/>
    <lineage>
        <taxon>Eukaryota</taxon>
        <taxon>Metazoa</taxon>
        <taxon>Cnidaria</taxon>
        <taxon>Anthozoa</taxon>
        <taxon>Hexacorallia</taxon>
        <taxon>Scleractinia</taxon>
        <taxon>Fungiina</taxon>
        <taxon>Poritidae</taxon>
        <taxon>Porites</taxon>
    </lineage>
</organism>
<dbReference type="PANTHER" id="PTHR18914">
    <property type="entry name" value="ALPHA CATENIN"/>
    <property type="match status" value="1"/>
</dbReference>
<dbReference type="EMBL" id="CALNXK010000041">
    <property type="protein sequence ID" value="CAH3125822.1"/>
    <property type="molecule type" value="Genomic_DNA"/>
</dbReference>
<keyword evidence="7" id="KW-1185">Reference proteome</keyword>
<dbReference type="PRINTS" id="PR00806">
    <property type="entry name" value="VINCULIN"/>
</dbReference>
<feature type="region of interest" description="Disordered" evidence="5">
    <location>
        <begin position="685"/>
        <end position="729"/>
    </location>
</feature>
<feature type="compositionally biased region" description="Polar residues" evidence="5">
    <location>
        <begin position="1326"/>
        <end position="1347"/>
    </location>
</feature>
<evidence type="ECO:0000256" key="4">
    <source>
        <dbReference type="SAM" id="Coils"/>
    </source>
</evidence>
<reference evidence="6 7" key="1">
    <citation type="submission" date="2022-05" db="EMBL/GenBank/DDBJ databases">
        <authorList>
            <consortium name="Genoscope - CEA"/>
            <person name="William W."/>
        </authorList>
    </citation>
    <scope>NUCLEOTIDE SEQUENCE [LARGE SCALE GENOMIC DNA]</scope>
</reference>
<dbReference type="Proteomes" id="UP001159405">
    <property type="component" value="Unassembled WGS sequence"/>
</dbReference>
<accession>A0ABN8NXD9</accession>
<feature type="region of interest" description="Disordered" evidence="5">
    <location>
        <begin position="1305"/>
        <end position="1350"/>
    </location>
</feature>
<comment type="subcellular location">
    <subcellularLocation>
        <location evidence="1">Cytoplasm</location>
    </subcellularLocation>
</comment>
<evidence type="ECO:0000313" key="7">
    <source>
        <dbReference type="Proteomes" id="UP001159405"/>
    </source>
</evidence>
<dbReference type="SUPFAM" id="SSF47220">
    <property type="entry name" value="alpha-catenin/vinculin-like"/>
    <property type="match status" value="7"/>
</dbReference>
<evidence type="ECO:0008006" key="8">
    <source>
        <dbReference type="Google" id="ProtNLM"/>
    </source>
</evidence>
<evidence type="ECO:0000256" key="3">
    <source>
        <dbReference type="ARBA" id="ARBA00022490"/>
    </source>
</evidence>
<evidence type="ECO:0000256" key="5">
    <source>
        <dbReference type="SAM" id="MobiDB-lite"/>
    </source>
</evidence>
<feature type="compositionally biased region" description="Basic and acidic residues" evidence="5">
    <location>
        <begin position="708"/>
        <end position="729"/>
    </location>
</feature>
<protein>
    <recommendedName>
        <fullName evidence="8">Vinculin</fullName>
    </recommendedName>
</protein>
<proteinExistence type="inferred from homology"/>
<dbReference type="InterPro" id="IPR036723">
    <property type="entry name" value="Alpha-catenin/vinculin-like_sf"/>
</dbReference>